<gene>
    <name evidence="2" type="ORF">GO594_31805</name>
</gene>
<proteinExistence type="predicted"/>
<name>A0A7X3KY55_9GAMM</name>
<evidence type="ECO:0000313" key="3">
    <source>
        <dbReference type="Proteomes" id="UP000461288"/>
    </source>
</evidence>
<protein>
    <submittedName>
        <fullName evidence="2">Uncharacterized protein</fullName>
    </submittedName>
</protein>
<comment type="caution">
    <text evidence="2">The sequence shown here is derived from an EMBL/GenBank/DDBJ whole genome shotgun (WGS) entry which is preliminary data.</text>
</comment>
<reference evidence="2 3" key="1">
    <citation type="submission" date="2019-12" db="EMBL/GenBank/DDBJ databases">
        <title>Draft genome sequence of Pseudomonas otitidis recovered from a chicken carcass.</title>
        <authorList>
            <person name="Vieira T.R."/>
            <person name="Oliviera E.F.C."/>
            <person name="Silva N.M.V."/>
            <person name="Sambrano G.E."/>
            <person name="Cibulski S.P."/>
            <person name="Cardoso M.R.I."/>
        </authorList>
    </citation>
    <scope>NUCLEOTIDE SEQUENCE [LARGE SCALE GENOMIC DNA]</scope>
    <source>
        <strain evidence="2 3">25_K</strain>
    </source>
</reference>
<dbReference type="AlphaFoldDB" id="A0A7X3KY55"/>
<evidence type="ECO:0000313" key="2">
    <source>
        <dbReference type="EMBL" id="MWK60559.1"/>
    </source>
</evidence>
<feature type="coiled-coil region" evidence="1">
    <location>
        <begin position="20"/>
        <end position="47"/>
    </location>
</feature>
<accession>A0A7X3KY55</accession>
<evidence type="ECO:0000256" key="1">
    <source>
        <dbReference type="SAM" id="Coils"/>
    </source>
</evidence>
<keyword evidence="1" id="KW-0175">Coiled coil</keyword>
<dbReference type="Proteomes" id="UP000461288">
    <property type="component" value="Unassembled WGS sequence"/>
</dbReference>
<sequence>DEFAEIKREIQDDTLDLDRFVKMTEELEKYKENLQQLEERAKSKKQLESAFRKAVRERNDILLEQFNAYKLEIQKINESQSELKISIDFKGDRDNFKSQMKT</sequence>
<feature type="non-terminal residue" evidence="2">
    <location>
        <position position="1"/>
    </location>
</feature>
<organism evidence="2 3">
    <name type="scientific">Metapseudomonas otitidis</name>
    <dbReference type="NCBI Taxonomy" id="319939"/>
    <lineage>
        <taxon>Bacteria</taxon>
        <taxon>Pseudomonadati</taxon>
        <taxon>Pseudomonadota</taxon>
        <taxon>Gammaproteobacteria</taxon>
        <taxon>Pseudomonadales</taxon>
        <taxon>Pseudomonadaceae</taxon>
        <taxon>Metapseudomonas</taxon>
    </lineage>
</organism>
<feature type="non-terminal residue" evidence="2">
    <location>
        <position position="102"/>
    </location>
</feature>
<dbReference type="EMBL" id="WTFN01000617">
    <property type="protein sequence ID" value="MWK60559.1"/>
    <property type="molecule type" value="Genomic_DNA"/>
</dbReference>